<dbReference type="Proteomes" id="UP000316313">
    <property type="component" value="Chromosome"/>
</dbReference>
<dbReference type="NCBIfam" id="NF003477">
    <property type="entry name" value="PRK05122.1"/>
    <property type="match status" value="1"/>
</dbReference>
<organism evidence="9 10">
    <name type="scientific">Swingsia samuiensis</name>
    <dbReference type="NCBI Taxonomy" id="1293412"/>
    <lineage>
        <taxon>Bacteria</taxon>
        <taxon>Pseudomonadati</taxon>
        <taxon>Pseudomonadota</taxon>
        <taxon>Alphaproteobacteria</taxon>
        <taxon>Acetobacterales</taxon>
        <taxon>Acetobacteraceae</taxon>
        <taxon>Swingsia</taxon>
    </lineage>
</organism>
<feature type="transmembrane region" description="Helical" evidence="7">
    <location>
        <begin position="42"/>
        <end position="59"/>
    </location>
</feature>
<feature type="transmembrane region" description="Helical" evidence="7">
    <location>
        <begin position="292"/>
        <end position="310"/>
    </location>
</feature>
<dbReference type="GO" id="GO:0005886">
    <property type="term" value="C:plasma membrane"/>
    <property type="evidence" value="ECO:0007669"/>
    <property type="project" value="UniProtKB-SubCell"/>
</dbReference>
<keyword evidence="3" id="KW-1003">Cell membrane</keyword>
<evidence type="ECO:0000256" key="2">
    <source>
        <dbReference type="ARBA" id="ARBA00022448"/>
    </source>
</evidence>
<dbReference type="PANTHER" id="PTHR23517">
    <property type="entry name" value="RESISTANCE PROTEIN MDTM, PUTATIVE-RELATED-RELATED"/>
    <property type="match status" value="1"/>
</dbReference>
<comment type="subcellular location">
    <subcellularLocation>
        <location evidence="1">Cell membrane</location>
        <topology evidence="1">Multi-pass membrane protein</topology>
    </subcellularLocation>
</comment>
<evidence type="ECO:0000256" key="6">
    <source>
        <dbReference type="ARBA" id="ARBA00023136"/>
    </source>
</evidence>
<accession>A0A4Y6UKV9</accession>
<evidence type="ECO:0000313" key="9">
    <source>
        <dbReference type="EMBL" id="QDH17031.1"/>
    </source>
</evidence>
<dbReference type="OrthoDB" id="322544at2"/>
<dbReference type="SUPFAM" id="SSF103473">
    <property type="entry name" value="MFS general substrate transporter"/>
    <property type="match status" value="1"/>
</dbReference>
<dbReference type="GO" id="GO:0022857">
    <property type="term" value="F:transmembrane transporter activity"/>
    <property type="evidence" value="ECO:0007669"/>
    <property type="project" value="InterPro"/>
</dbReference>
<dbReference type="InterPro" id="IPR020846">
    <property type="entry name" value="MFS_dom"/>
</dbReference>
<keyword evidence="4 7" id="KW-0812">Transmembrane</keyword>
<evidence type="ECO:0000256" key="5">
    <source>
        <dbReference type="ARBA" id="ARBA00022989"/>
    </source>
</evidence>
<evidence type="ECO:0000259" key="8">
    <source>
        <dbReference type="PROSITE" id="PS50850"/>
    </source>
</evidence>
<evidence type="ECO:0000256" key="4">
    <source>
        <dbReference type="ARBA" id="ARBA00022692"/>
    </source>
</evidence>
<reference evidence="9 10" key="1">
    <citation type="submission" date="2019-03" db="EMBL/GenBank/DDBJ databases">
        <title>The complete genome sequence of Swingsia samuiensis NBRC107927(T).</title>
        <authorList>
            <person name="Chua K.-O."/>
            <person name="Chan K.-G."/>
            <person name="See-Too W.-S."/>
        </authorList>
    </citation>
    <scope>NUCLEOTIDE SEQUENCE [LARGE SCALE GENOMIC DNA]</scope>
    <source>
        <strain evidence="9 10">AH83</strain>
    </source>
</reference>
<keyword evidence="5 7" id="KW-1133">Transmembrane helix</keyword>
<dbReference type="PROSITE" id="PS50850">
    <property type="entry name" value="MFS"/>
    <property type="match status" value="1"/>
</dbReference>
<gene>
    <name evidence="9" type="ORF">E3D00_05220</name>
</gene>
<protein>
    <submittedName>
        <fullName evidence="9">MFS transporter</fullName>
    </submittedName>
</protein>
<feature type="transmembrane region" description="Helical" evidence="7">
    <location>
        <begin position="379"/>
        <end position="400"/>
    </location>
</feature>
<dbReference type="AlphaFoldDB" id="A0A4Y6UKV9"/>
<feature type="transmembrane region" description="Helical" evidence="7">
    <location>
        <begin position="262"/>
        <end position="280"/>
    </location>
</feature>
<dbReference type="InterPro" id="IPR036259">
    <property type="entry name" value="MFS_trans_sf"/>
</dbReference>
<name>A0A4Y6UKV9_9PROT</name>
<feature type="transmembrane region" description="Helical" evidence="7">
    <location>
        <begin position="177"/>
        <end position="201"/>
    </location>
</feature>
<feature type="transmembrane region" description="Helical" evidence="7">
    <location>
        <begin position="146"/>
        <end position="165"/>
    </location>
</feature>
<dbReference type="RefSeq" id="WP_141460574.1">
    <property type="nucleotide sequence ID" value="NZ_CP038141.1"/>
</dbReference>
<feature type="transmembrane region" description="Helical" evidence="7">
    <location>
        <begin position="351"/>
        <end position="373"/>
    </location>
</feature>
<keyword evidence="2" id="KW-0813">Transport</keyword>
<feature type="transmembrane region" description="Helical" evidence="7">
    <location>
        <begin position="12"/>
        <end position="36"/>
    </location>
</feature>
<feature type="transmembrane region" description="Helical" evidence="7">
    <location>
        <begin position="316"/>
        <end position="339"/>
    </location>
</feature>
<feature type="transmembrane region" description="Helical" evidence="7">
    <location>
        <begin position="79"/>
        <end position="105"/>
    </location>
</feature>
<evidence type="ECO:0000256" key="7">
    <source>
        <dbReference type="SAM" id="Phobius"/>
    </source>
</evidence>
<evidence type="ECO:0000313" key="10">
    <source>
        <dbReference type="Proteomes" id="UP000316313"/>
    </source>
</evidence>
<keyword evidence="6 7" id="KW-0472">Membrane</keyword>
<evidence type="ECO:0000256" key="1">
    <source>
        <dbReference type="ARBA" id="ARBA00004651"/>
    </source>
</evidence>
<feature type="transmembrane region" description="Helical" evidence="7">
    <location>
        <begin position="231"/>
        <end position="256"/>
    </location>
</feature>
<dbReference type="Pfam" id="PF07690">
    <property type="entry name" value="MFS_1"/>
    <property type="match status" value="1"/>
</dbReference>
<dbReference type="Gene3D" id="1.20.1250.20">
    <property type="entry name" value="MFS general substrate transporter like domains"/>
    <property type="match status" value="2"/>
</dbReference>
<dbReference type="PANTHER" id="PTHR23517:SF13">
    <property type="entry name" value="MAJOR FACILITATOR SUPERFAMILY MFS_1"/>
    <property type="match status" value="1"/>
</dbReference>
<sequence>MEEKSQTSPNIIVLPVVLFNLIVYIIIGLLSGVLTVFVHNTLGFSATVAGCVFALQYVATASGRPSAGRLTDNIGPKPIVIVGLTVCAISSILVTLAGVFTYIPYLSLALLCISRPFLGWAESWTATSVTVWNIEKVGAKNTSVAISWNGICSYGGMALGAPIGVQLSRFHHPFDGLVSIGLCACILIFSALGILFGFSWLGYYQAIKPEKEANTSGNLISFPRALNLVKAYGGGLACGAIGFAAISSLLPLYYAYHHWNNVGNALSAFGAVFVIVRFLFSSQIEKRGGAFVALISLAVETIGLGILTFFPSSLAATIGAAFTGAGFSLLFPALGVLAVNSVGPRNRGAALSAYSICVDLAIASSGVILGKIVQLTQSYTIMFATTMAFSLGGVIISQFLTKKHPRP</sequence>
<dbReference type="InterPro" id="IPR050171">
    <property type="entry name" value="MFS_Transporters"/>
</dbReference>
<dbReference type="InterPro" id="IPR011701">
    <property type="entry name" value="MFS"/>
</dbReference>
<keyword evidence="10" id="KW-1185">Reference proteome</keyword>
<evidence type="ECO:0000256" key="3">
    <source>
        <dbReference type="ARBA" id="ARBA00022475"/>
    </source>
</evidence>
<proteinExistence type="predicted"/>
<dbReference type="KEGG" id="ssam:E3D00_05220"/>
<dbReference type="EMBL" id="CP038141">
    <property type="protein sequence ID" value="QDH17031.1"/>
    <property type="molecule type" value="Genomic_DNA"/>
</dbReference>
<feature type="domain" description="Major facilitator superfamily (MFS) profile" evidence="8">
    <location>
        <begin position="12"/>
        <end position="405"/>
    </location>
</feature>